<dbReference type="GO" id="GO:0005829">
    <property type="term" value="C:cytosol"/>
    <property type="evidence" value="ECO:0007669"/>
    <property type="project" value="TreeGrafter"/>
</dbReference>
<organism evidence="12 13">
    <name type="scientific">Pseudoflavonifractor capillosus ATCC 29799</name>
    <dbReference type="NCBI Taxonomy" id="411467"/>
    <lineage>
        <taxon>Bacteria</taxon>
        <taxon>Bacillati</taxon>
        <taxon>Bacillota</taxon>
        <taxon>Clostridia</taxon>
        <taxon>Eubacteriales</taxon>
        <taxon>Oscillospiraceae</taxon>
        <taxon>Pseudoflavonifractor</taxon>
    </lineage>
</organism>
<dbReference type="eggNOG" id="COG3027">
    <property type="taxonomic scope" value="Bacteria"/>
</dbReference>
<evidence type="ECO:0000256" key="10">
    <source>
        <dbReference type="SAM" id="Coils"/>
    </source>
</evidence>
<evidence type="ECO:0000313" key="12">
    <source>
        <dbReference type="EMBL" id="EDN01551.1"/>
    </source>
</evidence>
<dbReference type="GO" id="GO:0000921">
    <property type="term" value="P:septin ring assembly"/>
    <property type="evidence" value="ECO:0007669"/>
    <property type="project" value="TreeGrafter"/>
</dbReference>
<keyword evidence="3" id="KW-0963">Cytoplasm</keyword>
<reference evidence="12 13" key="1">
    <citation type="submission" date="2007-04" db="EMBL/GenBank/DDBJ databases">
        <authorList>
            <person name="Fulton L."/>
            <person name="Clifton S."/>
            <person name="Fulton B."/>
            <person name="Xu J."/>
            <person name="Minx P."/>
            <person name="Pepin K.H."/>
            <person name="Johnson M."/>
            <person name="Thiruvilangam P."/>
            <person name="Bhonagiri V."/>
            <person name="Nash W.E."/>
            <person name="Mardis E.R."/>
            <person name="Wilson R.K."/>
        </authorList>
    </citation>
    <scope>NUCLEOTIDE SEQUENCE [LARGE SCALE GENOMIC DNA]</scope>
    <source>
        <strain evidence="12 13">ATCC 29799</strain>
    </source>
</reference>
<dbReference type="GO" id="GO:0000917">
    <property type="term" value="P:division septum assembly"/>
    <property type="evidence" value="ECO:0007669"/>
    <property type="project" value="UniProtKB-KW"/>
</dbReference>
<comment type="subcellular location">
    <subcellularLocation>
        <location evidence="1">Cytoplasm</location>
    </subcellularLocation>
</comment>
<dbReference type="GO" id="GO:0030428">
    <property type="term" value="C:cell septum"/>
    <property type="evidence" value="ECO:0007669"/>
    <property type="project" value="TreeGrafter"/>
</dbReference>
<keyword evidence="5" id="KW-0717">Septation</keyword>
<dbReference type="InterPro" id="IPR053712">
    <property type="entry name" value="Bac_CellDiv_Activator"/>
</dbReference>
<dbReference type="GO" id="GO:0032153">
    <property type="term" value="C:cell division site"/>
    <property type="evidence" value="ECO:0007669"/>
    <property type="project" value="TreeGrafter"/>
</dbReference>
<evidence type="ECO:0000256" key="9">
    <source>
        <dbReference type="ARBA" id="ARBA00033158"/>
    </source>
</evidence>
<keyword evidence="6" id="KW-0131">Cell cycle</keyword>
<dbReference type="GO" id="GO:0043093">
    <property type="term" value="P:FtsZ-dependent cytokinesis"/>
    <property type="evidence" value="ECO:0007669"/>
    <property type="project" value="TreeGrafter"/>
</dbReference>
<evidence type="ECO:0000256" key="6">
    <source>
        <dbReference type="ARBA" id="ARBA00023306"/>
    </source>
</evidence>
<comment type="subunit">
    <text evidence="8">Homodimer. Interacts with FtsZ.</text>
</comment>
<evidence type="ECO:0000256" key="3">
    <source>
        <dbReference type="ARBA" id="ARBA00022490"/>
    </source>
</evidence>
<dbReference type="Proteomes" id="UP000003639">
    <property type="component" value="Unassembled WGS sequence"/>
</dbReference>
<accession>A6NR55</accession>
<sequence length="132" mass="15007">MIAPARPEIQQRFPRRMEKRPGQGGVAMKNRVTVTIAGQEYTLVATEEEGYVEKVAQHVDAQMKQVLSGARVSLVDGAVLTAVNIADEYFKEVEASENLRRQLKEYLEEATKLKMELSEAKREIFKLQNQKK</sequence>
<protein>
    <recommendedName>
        <fullName evidence="2">Cell division protein ZapA</fullName>
    </recommendedName>
    <alternativeName>
        <fullName evidence="9">Z ring-associated protein ZapA</fullName>
    </alternativeName>
</protein>
<comment type="caution">
    <text evidence="12">The sequence shown here is derived from an EMBL/GenBank/DDBJ whole genome shotgun (WGS) entry which is preliminary data.</text>
</comment>
<evidence type="ECO:0000313" key="13">
    <source>
        <dbReference type="Proteomes" id="UP000003639"/>
    </source>
</evidence>
<evidence type="ECO:0000256" key="5">
    <source>
        <dbReference type="ARBA" id="ARBA00023210"/>
    </source>
</evidence>
<keyword evidence="4 12" id="KW-0132">Cell division</keyword>
<dbReference type="InterPro" id="IPR007838">
    <property type="entry name" value="Cell_div_ZapA-like"/>
</dbReference>
<proteinExistence type="predicted"/>
<comment type="function">
    <text evidence="7">Activator of cell division through the inhibition of FtsZ GTPase activity, therefore promoting FtsZ assembly into bundles of protofilaments necessary for the formation of the division Z ring. It is recruited early at mid-cell but it is not essential for cell division.</text>
</comment>
<dbReference type="EMBL" id="AAXG02000005">
    <property type="protein sequence ID" value="EDN01551.1"/>
    <property type="molecule type" value="Genomic_DNA"/>
</dbReference>
<dbReference type="SUPFAM" id="SSF102829">
    <property type="entry name" value="Cell division protein ZapA-like"/>
    <property type="match status" value="1"/>
</dbReference>
<dbReference type="PANTHER" id="PTHR34981:SF1">
    <property type="entry name" value="CELL DIVISION PROTEIN ZAPA"/>
    <property type="match status" value="1"/>
</dbReference>
<feature type="coiled-coil region" evidence="10">
    <location>
        <begin position="93"/>
        <end position="130"/>
    </location>
</feature>
<keyword evidence="13" id="KW-1185">Reference proteome</keyword>
<keyword evidence="10" id="KW-0175">Coiled coil</keyword>
<reference evidence="12 13" key="2">
    <citation type="submission" date="2007-06" db="EMBL/GenBank/DDBJ databases">
        <title>Draft genome sequence of Pseudoflavonifractor capillosus ATCC 29799.</title>
        <authorList>
            <person name="Sudarsanam P."/>
            <person name="Ley R."/>
            <person name="Guruge J."/>
            <person name="Turnbaugh P.J."/>
            <person name="Mahowald M."/>
            <person name="Liep D."/>
            <person name="Gordon J."/>
        </authorList>
    </citation>
    <scope>NUCLEOTIDE SEQUENCE [LARGE SCALE GENOMIC DNA]</scope>
    <source>
        <strain evidence="12 13">ATCC 29799</strain>
    </source>
</reference>
<evidence type="ECO:0000256" key="11">
    <source>
        <dbReference type="SAM" id="MobiDB-lite"/>
    </source>
</evidence>
<dbReference type="Gene3D" id="6.10.250.790">
    <property type="match status" value="1"/>
</dbReference>
<evidence type="ECO:0000256" key="4">
    <source>
        <dbReference type="ARBA" id="ARBA00022618"/>
    </source>
</evidence>
<dbReference type="InterPro" id="IPR036192">
    <property type="entry name" value="Cell_div_ZapA-like_sf"/>
</dbReference>
<gene>
    <name evidence="12" type="ORF">BACCAP_00680</name>
</gene>
<evidence type="ECO:0000256" key="8">
    <source>
        <dbReference type="ARBA" id="ARBA00026068"/>
    </source>
</evidence>
<dbReference type="Pfam" id="PF05164">
    <property type="entry name" value="ZapA"/>
    <property type="match status" value="1"/>
</dbReference>
<evidence type="ECO:0000256" key="1">
    <source>
        <dbReference type="ARBA" id="ARBA00004496"/>
    </source>
</evidence>
<dbReference type="STRING" id="411467.BACCAP_00680"/>
<name>A6NR55_9FIRM</name>
<dbReference type="PANTHER" id="PTHR34981">
    <property type="entry name" value="CELL DIVISION PROTEIN ZAPA"/>
    <property type="match status" value="1"/>
</dbReference>
<dbReference type="AlphaFoldDB" id="A6NR55"/>
<evidence type="ECO:0000256" key="2">
    <source>
        <dbReference type="ARBA" id="ARBA00015195"/>
    </source>
</evidence>
<evidence type="ECO:0000256" key="7">
    <source>
        <dbReference type="ARBA" id="ARBA00024910"/>
    </source>
</evidence>
<feature type="region of interest" description="Disordered" evidence="11">
    <location>
        <begin position="1"/>
        <end position="25"/>
    </location>
</feature>